<keyword evidence="6" id="KW-0378">Hydrolase</keyword>
<dbReference type="GO" id="GO:0006302">
    <property type="term" value="P:double-strand break repair"/>
    <property type="evidence" value="ECO:0007669"/>
    <property type="project" value="TreeGrafter"/>
</dbReference>
<dbReference type="PANTHER" id="PTHR30580">
    <property type="entry name" value="PRIMOSOMAL PROTEIN N"/>
    <property type="match status" value="1"/>
</dbReference>
<dbReference type="InterPro" id="IPR006935">
    <property type="entry name" value="Helicase/UvrB_N"/>
</dbReference>
<keyword evidence="2" id="KW-0067">ATP-binding</keyword>
<dbReference type="GO" id="GO:0006310">
    <property type="term" value="P:DNA recombination"/>
    <property type="evidence" value="ECO:0007669"/>
    <property type="project" value="TreeGrafter"/>
</dbReference>
<dbReference type="Pfam" id="PF04851">
    <property type="entry name" value="ResIII"/>
    <property type="match status" value="1"/>
</dbReference>
<sequence length="281" mass="29459">MTVSKTPEDFSRLPLGDAPASAGERVKVLFPLPLFKAYDYLLPPGVTAEIGAFVKAPFGPREVFGVVWHGQPDQSVPAAKLKTIAEVLAAPPLSADLIDFIDWTAHYTMFPAGSVLRMVMRSGDGLAAPASQTGYVLGVPPEGAPIRMTPQRQAVLDAAGAEPKSASALAAAAGVSDAVVRGLAKLGALARVEIDPDPAFAEPDLTRPGYDLSEDQQFAAEQLCRHIENGQHATTLIDGVTGSGKTEVYLEAAAAALARDASAQVVILIPEIALTLPFLKR</sequence>
<dbReference type="GO" id="GO:0043138">
    <property type="term" value="F:3'-5' DNA helicase activity"/>
    <property type="evidence" value="ECO:0007669"/>
    <property type="project" value="TreeGrafter"/>
</dbReference>
<dbReference type="GO" id="GO:0006270">
    <property type="term" value="P:DNA replication initiation"/>
    <property type="evidence" value="ECO:0007669"/>
    <property type="project" value="TreeGrafter"/>
</dbReference>
<gene>
    <name evidence="6" type="ORF">MNBD_ALPHA05-1377</name>
</gene>
<dbReference type="GO" id="GO:0005524">
    <property type="term" value="F:ATP binding"/>
    <property type="evidence" value="ECO:0007669"/>
    <property type="project" value="UniProtKB-KW"/>
</dbReference>
<accession>A0A3B0S934</accession>
<feature type="non-terminal residue" evidence="6">
    <location>
        <position position="281"/>
    </location>
</feature>
<dbReference type="GO" id="GO:0003677">
    <property type="term" value="F:DNA binding"/>
    <property type="evidence" value="ECO:0007669"/>
    <property type="project" value="UniProtKB-KW"/>
</dbReference>
<evidence type="ECO:0000256" key="1">
    <source>
        <dbReference type="ARBA" id="ARBA00022741"/>
    </source>
</evidence>
<dbReference type="InterPro" id="IPR027417">
    <property type="entry name" value="P-loop_NTPase"/>
</dbReference>
<feature type="domain" description="Helicase/UvrB N-terminal" evidence="4">
    <location>
        <begin position="211"/>
        <end position="275"/>
    </location>
</feature>
<keyword evidence="6" id="KW-0347">Helicase</keyword>
<proteinExistence type="predicted"/>
<keyword evidence="1" id="KW-0547">Nucleotide-binding</keyword>
<dbReference type="PANTHER" id="PTHR30580:SF0">
    <property type="entry name" value="PRIMOSOMAL PROTEIN N"/>
    <property type="match status" value="1"/>
</dbReference>
<keyword evidence="3" id="KW-0238">DNA-binding</keyword>
<evidence type="ECO:0000313" key="6">
    <source>
        <dbReference type="EMBL" id="VAV92823.1"/>
    </source>
</evidence>
<dbReference type="GO" id="GO:0016787">
    <property type="term" value="F:hydrolase activity"/>
    <property type="evidence" value="ECO:0007669"/>
    <property type="project" value="InterPro"/>
</dbReference>
<evidence type="ECO:0000259" key="4">
    <source>
        <dbReference type="Pfam" id="PF04851"/>
    </source>
</evidence>
<evidence type="ECO:0000259" key="5">
    <source>
        <dbReference type="Pfam" id="PF17764"/>
    </source>
</evidence>
<evidence type="ECO:0000256" key="2">
    <source>
        <dbReference type="ARBA" id="ARBA00022840"/>
    </source>
</evidence>
<protein>
    <submittedName>
        <fullName evidence="6">Helicase PriA essential for oriC/DnaA-independent DNA replication</fullName>
    </submittedName>
</protein>
<evidence type="ECO:0000256" key="3">
    <source>
        <dbReference type="ARBA" id="ARBA00023125"/>
    </source>
</evidence>
<dbReference type="SUPFAM" id="SSF52540">
    <property type="entry name" value="P-loop containing nucleoside triphosphate hydrolases"/>
    <property type="match status" value="1"/>
</dbReference>
<dbReference type="InterPro" id="IPR042115">
    <property type="entry name" value="PriA_3primeBD_sf"/>
</dbReference>
<name>A0A3B0S934_9ZZZZ</name>
<dbReference type="Gene3D" id="3.40.1440.60">
    <property type="entry name" value="PriA, 3(prime) DNA-binding domain"/>
    <property type="match status" value="1"/>
</dbReference>
<dbReference type="AlphaFoldDB" id="A0A3B0S934"/>
<feature type="domain" description="Primosomal protein N' 3' DNA-binding" evidence="5">
    <location>
        <begin position="27"/>
        <end position="120"/>
    </location>
</feature>
<dbReference type="Gene3D" id="3.40.50.300">
    <property type="entry name" value="P-loop containing nucleotide triphosphate hydrolases"/>
    <property type="match status" value="1"/>
</dbReference>
<dbReference type="EMBL" id="UOEH01000099">
    <property type="protein sequence ID" value="VAV92823.1"/>
    <property type="molecule type" value="Genomic_DNA"/>
</dbReference>
<dbReference type="Pfam" id="PF17764">
    <property type="entry name" value="PriA_3primeBD"/>
    <property type="match status" value="1"/>
</dbReference>
<dbReference type="InterPro" id="IPR041222">
    <property type="entry name" value="PriA_3primeBD"/>
</dbReference>
<reference evidence="6" key="1">
    <citation type="submission" date="2018-06" db="EMBL/GenBank/DDBJ databases">
        <authorList>
            <person name="Zhirakovskaya E."/>
        </authorList>
    </citation>
    <scope>NUCLEOTIDE SEQUENCE</scope>
</reference>
<organism evidence="6">
    <name type="scientific">hydrothermal vent metagenome</name>
    <dbReference type="NCBI Taxonomy" id="652676"/>
    <lineage>
        <taxon>unclassified sequences</taxon>
        <taxon>metagenomes</taxon>
        <taxon>ecological metagenomes</taxon>
    </lineage>
</organism>